<name>A0A329LUT1_9BACL</name>
<dbReference type="AlphaFoldDB" id="A0A329LUT1"/>
<dbReference type="Proteomes" id="UP000250369">
    <property type="component" value="Unassembled WGS sequence"/>
</dbReference>
<reference evidence="2 3" key="1">
    <citation type="journal article" date="2009" name="Int. J. Syst. Evol. Microbiol.">
        <title>Paenibacillus contaminans sp. nov., isolated from a contaminated laboratory plate.</title>
        <authorList>
            <person name="Chou J.H."/>
            <person name="Lee J.H."/>
            <person name="Lin M.C."/>
            <person name="Chang P.S."/>
            <person name="Arun A.B."/>
            <person name="Young C.C."/>
            <person name="Chen W.M."/>
        </authorList>
    </citation>
    <scope>NUCLEOTIDE SEQUENCE [LARGE SCALE GENOMIC DNA]</scope>
    <source>
        <strain evidence="2 3">CKOBP-6</strain>
    </source>
</reference>
<feature type="domain" description="DinB-like" evidence="1">
    <location>
        <begin position="12"/>
        <end position="142"/>
    </location>
</feature>
<dbReference type="Gene3D" id="1.20.120.450">
    <property type="entry name" value="dinb family like domain"/>
    <property type="match status" value="1"/>
</dbReference>
<dbReference type="InterPro" id="IPR034660">
    <property type="entry name" value="DinB/YfiT-like"/>
</dbReference>
<gene>
    <name evidence="2" type="ORF">DQG23_35820</name>
</gene>
<dbReference type="OrthoDB" id="4295522at2"/>
<dbReference type="Pfam" id="PF12867">
    <property type="entry name" value="DinB_2"/>
    <property type="match status" value="1"/>
</dbReference>
<evidence type="ECO:0000259" key="1">
    <source>
        <dbReference type="Pfam" id="PF12867"/>
    </source>
</evidence>
<dbReference type="SUPFAM" id="SSF109854">
    <property type="entry name" value="DinB/YfiT-like putative metalloenzymes"/>
    <property type="match status" value="1"/>
</dbReference>
<comment type="caution">
    <text evidence="2">The sequence shown here is derived from an EMBL/GenBank/DDBJ whole genome shotgun (WGS) entry which is preliminary data.</text>
</comment>
<sequence>MSQAIINTAITVRQMVIRQIDAIPEEIYDVQPAAFNNTIRWNMGHIVTCLDGLLSKGLPFNSGLPENYGALFGTGTKPADWTATPPSKAELVQYLNQQVAGLAAVTPAVLEEKLQTPIQLGPLKFETAGELFNFSIVHETMHSSAISALAKVIKYEQAK</sequence>
<organism evidence="2 3">
    <name type="scientific">Paenibacillus contaminans</name>
    <dbReference type="NCBI Taxonomy" id="450362"/>
    <lineage>
        <taxon>Bacteria</taxon>
        <taxon>Bacillati</taxon>
        <taxon>Bacillota</taxon>
        <taxon>Bacilli</taxon>
        <taxon>Bacillales</taxon>
        <taxon>Paenibacillaceae</taxon>
        <taxon>Paenibacillus</taxon>
    </lineage>
</organism>
<dbReference type="EMBL" id="QMFB01000036">
    <property type="protein sequence ID" value="RAV11735.1"/>
    <property type="molecule type" value="Genomic_DNA"/>
</dbReference>
<evidence type="ECO:0000313" key="3">
    <source>
        <dbReference type="Proteomes" id="UP000250369"/>
    </source>
</evidence>
<dbReference type="InterPro" id="IPR024775">
    <property type="entry name" value="DinB-like"/>
</dbReference>
<accession>A0A329LUT1</accession>
<proteinExistence type="predicted"/>
<protein>
    <submittedName>
        <fullName evidence="2">DinB family protein</fullName>
    </submittedName>
</protein>
<dbReference type="RefSeq" id="WP_113035842.1">
    <property type="nucleotide sequence ID" value="NZ_QMFB01000036.1"/>
</dbReference>
<keyword evidence="3" id="KW-1185">Reference proteome</keyword>
<evidence type="ECO:0000313" key="2">
    <source>
        <dbReference type="EMBL" id="RAV11735.1"/>
    </source>
</evidence>